<dbReference type="EMBL" id="PFMR01000269">
    <property type="protein sequence ID" value="PIZ15324.1"/>
    <property type="molecule type" value="Genomic_DNA"/>
</dbReference>
<dbReference type="Proteomes" id="UP000229307">
    <property type="component" value="Unassembled WGS sequence"/>
</dbReference>
<comment type="caution">
    <text evidence="3">The sequence shown here is derived from an EMBL/GenBank/DDBJ whole genome shotgun (WGS) entry which is preliminary data.</text>
</comment>
<dbReference type="GO" id="GO:0000166">
    <property type="term" value="F:nucleotide binding"/>
    <property type="evidence" value="ECO:0007669"/>
    <property type="project" value="InterPro"/>
</dbReference>
<dbReference type="Gene3D" id="3.30.360.10">
    <property type="entry name" value="Dihydrodipicolinate Reductase, domain 2"/>
    <property type="match status" value="1"/>
</dbReference>
<dbReference type="Gene3D" id="3.40.50.720">
    <property type="entry name" value="NAD(P)-binding Rossmann-like Domain"/>
    <property type="match status" value="1"/>
</dbReference>
<dbReference type="Pfam" id="PF01408">
    <property type="entry name" value="GFO_IDH_MocA"/>
    <property type="match status" value="1"/>
</dbReference>
<dbReference type="SUPFAM" id="SSF55347">
    <property type="entry name" value="Glyceraldehyde-3-phosphate dehydrogenase-like, C-terminal domain"/>
    <property type="match status" value="1"/>
</dbReference>
<gene>
    <name evidence="3" type="ORF">COY52_10005</name>
</gene>
<dbReference type="PANTHER" id="PTHR43818:SF11">
    <property type="entry name" value="BCDNA.GH03377"/>
    <property type="match status" value="1"/>
</dbReference>
<dbReference type="AlphaFoldDB" id="A0A2M7S754"/>
<sequence length="352" mass="39028">MLKVGIAGLRRGQGLYFSFKHCADAEVTAVCDTNKQAAEDFGKANNVPEVYSGLREFLRSKIDIAVLATPAPLHVEHAVEALEAGKHVLSEVPAAMNMEGCKKLVKAVRKAQKYGLKYMMAENCNYYHPIRTWKKWVDAGKLGRIFYAEAEYVHDCRSLMLTQDGKPTWRFGFTPLLYPTHSIGPLLMLMQDRLILASGFSTGIEVSPELKSPSMEVGIFKTKKGAVVKILCGFSIEREPSHLYYSLYGTNGSVETNRFNIGETRVYIKGEHKALTAMDIPLDDPDAPPEAKLGGHGTSEYYLVRDYIESVLKDTKPPVDIYDAMDCTAPGICAHLSAQNNGKPVSIPDFRQ</sequence>
<protein>
    <recommendedName>
        <fullName evidence="2">Gfo/Idh/MocA-like oxidoreductase N-terminal domain-containing protein</fullName>
    </recommendedName>
</protein>
<organism evidence="3 4">
    <name type="scientific">Candidatus Desantisbacteria bacterium CG_4_10_14_0_8_um_filter_48_22</name>
    <dbReference type="NCBI Taxonomy" id="1974543"/>
    <lineage>
        <taxon>Bacteria</taxon>
        <taxon>Candidatus Desantisiibacteriota</taxon>
    </lineage>
</organism>
<proteinExistence type="predicted"/>
<dbReference type="InterPro" id="IPR036291">
    <property type="entry name" value="NAD(P)-bd_dom_sf"/>
</dbReference>
<feature type="domain" description="Gfo/Idh/MocA-like oxidoreductase N-terminal" evidence="2">
    <location>
        <begin position="3"/>
        <end position="113"/>
    </location>
</feature>
<evidence type="ECO:0000313" key="3">
    <source>
        <dbReference type="EMBL" id="PIZ15324.1"/>
    </source>
</evidence>
<keyword evidence="1" id="KW-0560">Oxidoreductase</keyword>
<dbReference type="InterPro" id="IPR050463">
    <property type="entry name" value="Gfo/Idh/MocA_oxidrdct_glycsds"/>
</dbReference>
<dbReference type="SUPFAM" id="SSF51735">
    <property type="entry name" value="NAD(P)-binding Rossmann-fold domains"/>
    <property type="match status" value="1"/>
</dbReference>
<accession>A0A2M7S754</accession>
<evidence type="ECO:0000259" key="2">
    <source>
        <dbReference type="Pfam" id="PF01408"/>
    </source>
</evidence>
<evidence type="ECO:0000256" key="1">
    <source>
        <dbReference type="ARBA" id="ARBA00023002"/>
    </source>
</evidence>
<reference evidence="4" key="1">
    <citation type="submission" date="2017-09" db="EMBL/GenBank/DDBJ databases">
        <title>Depth-based differentiation of microbial function through sediment-hosted aquifers and enrichment of novel symbionts in the deep terrestrial subsurface.</title>
        <authorList>
            <person name="Probst A.J."/>
            <person name="Ladd B."/>
            <person name="Jarett J.K."/>
            <person name="Geller-Mcgrath D.E."/>
            <person name="Sieber C.M.K."/>
            <person name="Emerson J.B."/>
            <person name="Anantharaman K."/>
            <person name="Thomas B.C."/>
            <person name="Malmstrom R."/>
            <person name="Stieglmeier M."/>
            <person name="Klingl A."/>
            <person name="Woyke T."/>
            <person name="Ryan C.M."/>
            <person name="Banfield J.F."/>
        </authorList>
    </citation>
    <scope>NUCLEOTIDE SEQUENCE [LARGE SCALE GENOMIC DNA]</scope>
</reference>
<dbReference type="PANTHER" id="PTHR43818">
    <property type="entry name" value="BCDNA.GH03377"/>
    <property type="match status" value="1"/>
</dbReference>
<dbReference type="InterPro" id="IPR000683">
    <property type="entry name" value="Gfo/Idh/MocA-like_OxRdtase_N"/>
</dbReference>
<evidence type="ECO:0000313" key="4">
    <source>
        <dbReference type="Proteomes" id="UP000229307"/>
    </source>
</evidence>
<name>A0A2M7S754_9BACT</name>
<dbReference type="GO" id="GO:0016491">
    <property type="term" value="F:oxidoreductase activity"/>
    <property type="evidence" value="ECO:0007669"/>
    <property type="project" value="UniProtKB-KW"/>
</dbReference>